<keyword evidence="3 6" id="KW-0479">Metal-binding</keyword>
<comment type="similarity">
    <text evidence="1">Belongs to the cytochrome P450 family.</text>
</comment>
<dbReference type="AlphaFoldDB" id="A0A1H9ULM4"/>
<dbReference type="CDD" id="cd11067">
    <property type="entry name" value="CYP152"/>
    <property type="match status" value="1"/>
</dbReference>
<organism evidence="7 8">
    <name type="scientific">Salisediminibacterium halotolerans</name>
    <dbReference type="NCBI Taxonomy" id="517425"/>
    <lineage>
        <taxon>Bacteria</taxon>
        <taxon>Bacillati</taxon>
        <taxon>Bacillota</taxon>
        <taxon>Bacilli</taxon>
        <taxon>Bacillales</taxon>
        <taxon>Bacillaceae</taxon>
        <taxon>Salisediminibacterium</taxon>
    </lineage>
</organism>
<dbReference type="OrthoDB" id="9764248at2"/>
<dbReference type="InterPro" id="IPR001128">
    <property type="entry name" value="Cyt_P450"/>
</dbReference>
<dbReference type="GO" id="GO:0005506">
    <property type="term" value="F:iron ion binding"/>
    <property type="evidence" value="ECO:0007669"/>
    <property type="project" value="InterPro"/>
</dbReference>
<dbReference type="GO" id="GO:0004497">
    <property type="term" value="F:monooxygenase activity"/>
    <property type="evidence" value="ECO:0007669"/>
    <property type="project" value="InterPro"/>
</dbReference>
<evidence type="ECO:0000256" key="1">
    <source>
        <dbReference type="ARBA" id="ARBA00010617"/>
    </source>
</evidence>
<dbReference type="PANTHER" id="PTHR24302:SF15">
    <property type="entry name" value="FATTY-ACID PEROXYGENASE"/>
    <property type="match status" value="1"/>
</dbReference>
<dbReference type="STRING" id="1464123.SAMN05444126_1154"/>
<sequence length="422" mass="49073">MEKQQQMPYEKGLDHSLKLLREGYSFIINRKQAFDSNVFETKLLGEKVICLTGSEAAELFYDTEKFKREGAAPEPVKKVLFGDGGVQALDGEAHRHRKAMFMDVMSQEQLARVRDLTEKYWDAAAAAWENRDEIVLYDEINRIFTQTACEWTGIPLGDDEVDTRAGQLQELFESSAEVSMSHLKARRDRSELEDWVKQYIRDVRNETRDVPEHTPLYKFSHHLDHNNEKLDEQTVAVELLNLIRPLVAISVYVVFTALALHEYPNEKEKLHTREEKRLEWFIQEVRRFYPFFPFTAARVNKSFSWNGYEFEEETLTLLDLYGTNHHPGDWNHPETFAPDRFADWDESPFNFIPQGGGEFDLGHRCAGEWVTIDLMKVSLDYIAHKLNYTLPEQDLSYSLAEIPALPASGIRMKNVKRKDTVN</sequence>
<keyword evidence="8" id="KW-1185">Reference proteome</keyword>
<evidence type="ECO:0000256" key="4">
    <source>
        <dbReference type="ARBA" id="ARBA00023002"/>
    </source>
</evidence>
<proteinExistence type="inferred from homology"/>
<evidence type="ECO:0000256" key="5">
    <source>
        <dbReference type="ARBA" id="ARBA00023004"/>
    </source>
</evidence>
<dbReference type="PRINTS" id="PR00463">
    <property type="entry name" value="EP450I"/>
</dbReference>
<accession>A0A1H9ULM4</accession>
<protein>
    <submittedName>
        <fullName evidence="7">Fatty-acid peroxygenase</fullName>
    </submittedName>
</protein>
<dbReference type="GO" id="GO:0016705">
    <property type="term" value="F:oxidoreductase activity, acting on paired donors, with incorporation or reduction of molecular oxygen"/>
    <property type="evidence" value="ECO:0007669"/>
    <property type="project" value="InterPro"/>
</dbReference>
<dbReference type="Pfam" id="PF00067">
    <property type="entry name" value="p450"/>
    <property type="match status" value="1"/>
</dbReference>
<keyword evidence="4" id="KW-0560">Oxidoreductase</keyword>
<feature type="binding site" description="axial binding residue" evidence="6">
    <location>
        <position position="365"/>
    </location>
    <ligand>
        <name>heme</name>
        <dbReference type="ChEBI" id="CHEBI:30413"/>
    </ligand>
    <ligandPart>
        <name>Fe</name>
        <dbReference type="ChEBI" id="CHEBI:18248"/>
    </ligandPart>
</feature>
<dbReference type="Gene3D" id="1.10.630.10">
    <property type="entry name" value="Cytochrome P450"/>
    <property type="match status" value="1"/>
</dbReference>
<dbReference type="Proteomes" id="UP000199318">
    <property type="component" value="Unassembled WGS sequence"/>
</dbReference>
<dbReference type="InterPro" id="IPR002401">
    <property type="entry name" value="Cyt_P450_E_grp-I"/>
</dbReference>
<dbReference type="EMBL" id="FOGV01000015">
    <property type="protein sequence ID" value="SES10249.1"/>
    <property type="molecule type" value="Genomic_DNA"/>
</dbReference>
<evidence type="ECO:0000256" key="6">
    <source>
        <dbReference type="PIRSR" id="PIRSR602401-1"/>
    </source>
</evidence>
<reference evidence="8" key="1">
    <citation type="submission" date="2016-10" db="EMBL/GenBank/DDBJ databases">
        <authorList>
            <person name="de Groot N.N."/>
        </authorList>
    </citation>
    <scope>NUCLEOTIDE SEQUENCE [LARGE SCALE GENOMIC DNA]</scope>
    <source>
        <strain evidence="8">10nlg</strain>
    </source>
</reference>
<evidence type="ECO:0000256" key="3">
    <source>
        <dbReference type="ARBA" id="ARBA00022723"/>
    </source>
</evidence>
<comment type="caution">
    <text evidence="7">The sequence shown here is derived from an EMBL/GenBank/DDBJ whole genome shotgun (WGS) entry which is preliminary data.</text>
</comment>
<dbReference type="PANTHER" id="PTHR24302">
    <property type="entry name" value="CYTOCHROME P450 FAMILY 3"/>
    <property type="match status" value="1"/>
</dbReference>
<gene>
    <name evidence="7" type="ORF">SAMN05444126_1154</name>
</gene>
<comment type="cofactor">
    <cofactor evidence="6">
        <name>heme</name>
        <dbReference type="ChEBI" id="CHEBI:30413"/>
    </cofactor>
</comment>
<evidence type="ECO:0000313" key="8">
    <source>
        <dbReference type="Proteomes" id="UP000199318"/>
    </source>
</evidence>
<dbReference type="SUPFAM" id="SSF48264">
    <property type="entry name" value="Cytochrome P450"/>
    <property type="match status" value="1"/>
</dbReference>
<name>A0A1H9ULM4_9BACI</name>
<keyword evidence="2 6" id="KW-0349">Heme</keyword>
<keyword evidence="5 6" id="KW-0408">Iron</keyword>
<dbReference type="RefSeq" id="WP_093073119.1">
    <property type="nucleotide sequence ID" value="NZ_FOGV01000015.1"/>
</dbReference>
<evidence type="ECO:0000313" key="7">
    <source>
        <dbReference type="EMBL" id="SES10249.1"/>
    </source>
</evidence>
<dbReference type="InterPro" id="IPR036396">
    <property type="entry name" value="Cyt_P450_sf"/>
</dbReference>
<dbReference type="InterPro" id="IPR050705">
    <property type="entry name" value="Cytochrome_P450_3A"/>
</dbReference>
<evidence type="ECO:0000256" key="2">
    <source>
        <dbReference type="ARBA" id="ARBA00022617"/>
    </source>
</evidence>
<dbReference type="GO" id="GO:0020037">
    <property type="term" value="F:heme binding"/>
    <property type="evidence" value="ECO:0007669"/>
    <property type="project" value="InterPro"/>
</dbReference>